<name>A0A0N8PS40_9CHLR</name>
<reference evidence="1 2" key="1">
    <citation type="submission" date="2015-09" db="EMBL/GenBank/DDBJ databases">
        <title>Draft genome sequence of Kouleothrix aurantiaca JCM 19913.</title>
        <authorList>
            <person name="Hemp J."/>
        </authorList>
    </citation>
    <scope>NUCLEOTIDE SEQUENCE [LARGE SCALE GENOMIC DNA]</scope>
    <source>
        <strain evidence="1 2">COM-B</strain>
    </source>
</reference>
<evidence type="ECO:0000313" key="2">
    <source>
        <dbReference type="Proteomes" id="UP000050509"/>
    </source>
</evidence>
<protein>
    <submittedName>
        <fullName evidence="1">Uncharacterized protein</fullName>
    </submittedName>
</protein>
<comment type="caution">
    <text evidence="1">The sequence shown here is derived from an EMBL/GenBank/DDBJ whole genome shotgun (WGS) entry which is preliminary data.</text>
</comment>
<gene>
    <name evidence="1" type="ORF">SE17_19925</name>
</gene>
<accession>A0A0N8PS40</accession>
<sequence length="159" mass="17040">MALTLGDVFVLFKGDTSNLDRTLSRTESEVGSWGNRLSGSIKRVLEFAAGGMLANAGGRLAGMANQTLRTGFELVKNYELQVQSLQSLAARELLNTGAAKNMNEALEKGRVIGEENIKWVEKLAIQSPFSSEDIIGAYQIGAALGFSSDNLKILIGDTT</sequence>
<feature type="non-terminal residue" evidence="1">
    <location>
        <position position="159"/>
    </location>
</feature>
<organism evidence="1 2">
    <name type="scientific">Kouleothrix aurantiaca</name>
    <dbReference type="NCBI Taxonomy" id="186479"/>
    <lineage>
        <taxon>Bacteria</taxon>
        <taxon>Bacillati</taxon>
        <taxon>Chloroflexota</taxon>
        <taxon>Chloroflexia</taxon>
        <taxon>Chloroflexales</taxon>
        <taxon>Roseiflexineae</taxon>
        <taxon>Roseiflexaceae</taxon>
        <taxon>Kouleothrix</taxon>
    </lineage>
</organism>
<evidence type="ECO:0000313" key="1">
    <source>
        <dbReference type="EMBL" id="KPV51661.1"/>
    </source>
</evidence>
<dbReference type="Proteomes" id="UP000050509">
    <property type="component" value="Unassembled WGS sequence"/>
</dbReference>
<keyword evidence="2" id="KW-1185">Reference proteome</keyword>
<dbReference type="EMBL" id="LJCR01000825">
    <property type="protein sequence ID" value="KPV51661.1"/>
    <property type="molecule type" value="Genomic_DNA"/>
</dbReference>
<proteinExistence type="predicted"/>
<dbReference type="AlphaFoldDB" id="A0A0N8PS40"/>